<gene>
    <name evidence="2" type="ORF">P7I32_03750</name>
</gene>
<dbReference type="AlphaFoldDB" id="A0AAQ1ZHE0"/>
<dbReference type="Proteomes" id="UP001268896">
    <property type="component" value="Unassembled WGS sequence"/>
</dbReference>
<keyword evidence="1" id="KW-0812">Transmembrane</keyword>
<comment type="caution">
    <text evidence="2">The sequence shown here is derived from an EMBL/GenBank/DDBJ whole genome shotgun (WGS) entry which is preliminary data.</text>
</comment>
<dbReference type="RefSeq" id="WP_005233508.1">
    <property type="nucleotide sequence ID" value="NZ_BJMG01000015.1"/>
</dbReference>
<name>A0AAQ1ZHE0_ENTCA</name>
<organism evidence="2 3">
    <name type="scientific">Enterococcus casseliflavus</name>
    <name type="common">Enterococcus flavescens</name>
    <dbReference type="NCBI Taxonomy" id="37734"/>
    <lineage>
        <taxon>Bacteria</taxon>
        <taxon>Bacillati</taxon>
        <taxon>Bacillota</taxon>
        <taxon>Bacilli</taxon>
        <taxon>Lactobacillales</taxon>
        <taxon>Enterococcaceae</taxon>
        <taxon>Enterococcus</taxon>
    </lineage>
</organism>
<protein>
    <submittedName>
        <fullName evidence="2">Uncharacterized protein</fullName>
    </submittedName>
</protein>
<sequence>MRHQENFQDLRKKLFVFLLSGMVALLLHMWIHQSSEHVRIVSTERFIGEQLE</sequence>
<keyword evidence="1" id="KW-1133">Transmembrane helix</keyword>
<accession>A0AAQ1ZHE0</accession>
<reference evidence="2" key="1">
    <citation type="submission" date="2023-03" db="EMBL/GenBank/DDBJ databases">
        <authorList>
            <person name="Shen W."/>
            <person name="Cai J."/>
        </authorList>
    </citation>
    <scope>NUCLEOTIDE SEQUENCE</scope>
    <source>
        <strain evidence="2">K72-2</strain>
    </source>
</reference>
<evidence type="ECO:0000313" key="2">
    <source>
        <dbReference type="EMBL" id="MDT2963708.1"/>
    </source>
</evidence>
<dbReference type="GeneID" id="61006881"/>
<evidence type="ECO:0000313" key="3">
    <source>
        <dbReference type="Proteomes" id="UP001268896"/>
    </source>
</evidence>
<dbReference type="EMBL" id="JARQDV010000002">
    <property type="protein sequence ID" value="MDT2963708.1"/>
    <property type="molecule type" value="Genomic_DNA"/>
</dbReference>
<evidence type="ECO:0000256" key="1">
    <source>
        <dbReference type="SAM" id="Phobius"/>
    </source>
</evidence>
<keyword evidence="1" id="KW-0472">Membrane</keyword>
<feature type="transmembrane region" description="Helical" evidence="1">
    <location>
        <begin position="12"/>
        <end position="31"/>
    </location>
</feature>
<proteinExistence type="predicted"/>